<dbReference type="Proteomes" id="UP000821865">
    <property type="component" value="Chromosome 3"/>
</dbReference>
<gene>
    <name evidence="1" type="ORF">HPB49_024712</name>
</gene>
<evidence type="ECO:0000313" key="1">
    <source>
        <dbReference type="EMBL" id="KAH7960907.1"/>
    </source>
</evidence>
<protein>
    <submittedName>
        <fullName evidence="1">Uncharacterized protein</fullName>
    </submittedName>
</protein>
<accession>A0ACB8D912</accession>
<reference evidence="1" key="1">
    <citation type="submission" date="2020-05" db="EMBL/GenBank/DDBJ databases">
        <title>Large-scale comparative analyses of tick genomes elucidate their genetic diversity and vector capacities.</title>
        <authorList>
            <person name="Jia N."/>
            <person name="Wang J."/>
            <person name="Shi W."/>
            <person name="Du L."/>
            <person name="Sun Y."/>
            <person name="Zhan W."/>
            <person name="Jiang J."/>
            <person name="Wang Q."/>
            <person name="Zhang B."/>
            <person name="Ji P."/>
            <person name="Sakyi L.B."/>
            <person name="Cui X."/>
            <person name="Yuan T."/>
            <person name="Jiang B."/>
            <person name="Yang W."/>
            <person name="Lam T.T.-Y."/>
            <person name="Chang Q."/>
            <person name="Ding S."/>
            <person name="Wang X."/>
            <person name="Zhu J."/>
            <person name="Ruan X."/>
            <person name="Zhao L."/>
            <person name="Wei J."/>
            <person name="Que T."/>
            <person name="Du C."/>
            <person name="Cheng J."/>
            <person name="Dai P."/>
            <person name="Han X."/>
            <person name="Huang E."/>
            <person name="Gao Y."/>
            <person name="Liu J."/>
            <person name="Shao H."/>
            <person name="Ye R."/>
            <person name="Li L."/>
            <person name="Wei W."/>
            <person name="Wang X."/>
            <person name="Wang C."/>
            <person name="Yang T."/>
            <person name="Huo Q."/>
            <person name="Li W."/>
            <person name="Guo W."/>
            <person name="Chen H."/>
            <person name="Zhou L."/>
            <person name="Ni X."/>
            <person name="Tian J."/>
            <person name="Zhou Y."/>
            <person name="Sheng Y."/>
            <person name="Liu T."/>
            <person name="Pan Y."/>
            <person name="Xia L."/>
            <person name="Li J."/>
            <person name="Zhao F."/>
            <person name="Cao W."/>
        </authorList>
    </citation>
    <scope>NUCLEOTIDE SEQUENCE</scope>
    <source>
        <strain evidence="1">Dsil-2018</strain>
    </source>
</reference>
<keyword evidence="2" id="KW-1185">Reference proteome</keyword>
<sequence>MHNQDDVTHSRHGHFGHRDARSIKNEWAPWLTQLKSTQNQTTRDNWRSGNGTAAPSPERRQPSQVAPDIICLQEVGPKPARLQGYYALSDPQNNKVATLAAHTPGHTISDPATAARCALQSIAGRSRALRSSGQQCIRYCTVSAIKSAIQLDAGIEAAKAEADATEEELLIVNNLMMTIDSVAEQSVNRDRWSFSRRTRWFEETVPLLGEKFFKRAFRVTPATFRYTVDAVRPLLERQNTIMREAIALDKRPKHRSDAELFAVGRSTVNVAYREFCEAVIQTMEAEWIKMPTASSMAEHIRRVHGHIGIPAIHGITRRVPFPRFTAQGERHRLQEL</sequence>
<proteinExistence type="predicted"/>
<name>A0ACB8D912_DERSI</name>
<comment type="caution">
    <text evidence="1">The sequence shown here is derived from an EMBL/GenBank/DDBJ whole genome shotgun (WGS) entry which is preliminary data.</text>
</comment>
<evidence type="ECO:0000313" key="2">
    <source>
        <dbReference type="Proteomes" id="UP000821865"/>
    </source>
</evidence>
<dbReference type="EMBL" id="CM023472">
    <property type="protein sequence ID" value="KAH7960907.1"/>
    <property type="molecule type" value="Genomic_DNA"/>
</dbReference>
<organism evidence="1 2">
    <name type="scientific">Dermacentor silvarum</name>
    <name type="common">Tick</name>
    <dbReference type="NCBI Taxonomy" id="543639"/>
    <lineage>
        <taxon>Eukaryota</taxon>
        <taxon>Metazoa</taxon>
        <taxon>Ecdysozoa</taxon>
        <taxon>Arthropoda</taxon>
        <taxon>Chelicerata</taxon>
        <taxon>Arachnida</taxon>
        <taxon>Acari</taxon>
        <taxon>Parasitiformes</taxon>
        <taxon>Ixodida</taxon>
        <taxon>Ixodoidea</taxon>
        <taxon>Ixodidae</taxon>
        <taxon>Rhipicephalinae</taxon>
        <taxon>Dermacentor</taxon>
    </lineage>
</organism>